<dbReference type="SUPFAM" id="SSF51445">
    <property type="entry name" value="(Trans)glycosidases"/>
    <property type="match status" value="1"/>
</dbReference>
<comment type="caution">
    <text evidence="8">The sequence shown here is derived from an EMBL/GenBank/DDBJ whole genome shotgun (WGS) entry which is preliminary data.</text>
</comment>
<reference evidence="8 9" key="1">
    <citation type="submission" date="2018-10" db="EMBL/GenBank/DDBJ databases">
        <title>Genome sequence of Verticillium nonalfalfae VnAa140.</title>
        <authorList>
            <person name="Stajich J.E."/>
            <person name="Kasson M.T."/>
        </authorList>
    </citation>
    <scope>NUCLEOTIDE SEQUENCE [LARGE SCALE GENOMIC DNA]</scope>
    <source>
        <strain evidence="8 9">VnAa140</strain>
    </source>
</reference>
<dbReference type="Pfam" id="PF22666">
    <property type="entry name" value="Glyco_hydro_2_N2"/>
    <property type="match status" value="1"/>
</dbReference>
<evidence type="ECO:0000259" key="6">
    <source>
        <dbReference type="Pfam" id="PF02836"/>
    </source>
</evidence>
<dbReference type="SUPFAM" id="SSF49785">
    <property type="entry name" value="Galactose-binding domain-like"/>
    <property type="match status" value="1"/>
</dbReference>
<feature type="chain" id="PRO_5018302173" evidence="4">
    <location>
        <begin position="24"/>
        <end position="621"/>
    </location>
</feature>
<dbReference type="InterPro" id="IPR051913">
    <property type="entry name" value="GH2_Domain-Containing"/>
</dbReference>
<dbReference type="InterPro" id="IPR008979">
    <property type="entry name" value="Galactose-bd-like_sf"/>
</dbReference>
<evidence type="ECO:0000313" key="8">
    <source>
        <dbReference type="EMBL" id="RNJ59965.1"/>
    </source>
</evidence>
<evidence type="ECO:0000256" key="4">
    <source>
        <dbReference type="SAM" id="SignalP"/>
    </source>
</evidence>
<protein>
    <submittedName>
        <fullName evidence="8">Uncharacterized protein</fullName>
    </submittedName>
</protein>
<evidence type="ECO:0000259" key="5">
    <source>
        <dbReference type="Pfam" id="PF00703"/>
    </source>
</evidence>
<dbReference type="EMBL" id="RBVV01000011">
    <property type="protein sequence ID" value="RNJ59965.1"/>
    <property type="molecule type" value="Genomic_DNA"/>
</dbReference>
<dbReference type="PANTHER" id="PTHR42732:SF2">
    <property type="entry name" value="BETA-MANNOSIDASE"/>
    <property type="match status" value="1"/>
</dbReference>
<gene>
    <name evidence="8" type="ORF">D7B24_000682</name>
</gene>
<dbReference type="GO" id="GO:0004553">
    <property type="term" value="F:hydrolase activity, hydrolyzing O-glycosyl compounds"/>
    <property type="evidence" value="ECO:0007669"/>
    <property type="project" value="InterPro"/>
</dbReference>
<feature type="domain" description="Glycoside hydrolase family 2 catalytic" evidence="6">
    <location>
        <begin position="357"/>
        <end position="483"/>
    </location>
</feature>
<dbReference type="InterPro" id="IPR013783">
    <property type="entry name" value="Ig-like_fold"/>
</dbReference>
<dbReference type="Pfam" id="PF02836">
    <property type="entry name" value="Glyco_hydro_2_C"/>
    <property type="match status" value="1"/>
</dbReference>
<dbReference type="SUPFAM" id="SSF49303">
    <property type="entry name" value="beta-Galactosidase/glucuronidase domain"/>
    <property type="match status" value="1"/>
</dbReference>
<feature type="domain" description="Glycoside hydrolase family 2 immunoglobulin-like beta-sandwich" evidence="5">
    <location>
        <begin position="238"/>
        <end position="315"/>
    </location>
</feature>
<evidence type="ECO:0000313" key="9">
    <source>
        <dbReference type="Proteomes" id="UP000267145"/>
    </source>
</evidence>
<dbReference type="Gene3D" id="2.60.120.260">
    <property type="entry name" value="Galactose-binding domain-like"/>
    <property type="match status" value="1"/>
</dbReference>
<keyword evidence="4" id="KW-0732">Signal</keyword>
<dbReference type="InterPro" id="IPR017853">
    <property type="entry name" value="GH"/>
</dbReference>
<dbReference type="Proteomes" id="UP000267145">
    <property type="component" value="Unassembled WGS sequence"/>
</dbReference>
<evidence type="ECO:0000259" key="7">
    <source>
        <dbReference type="Pfam" id="PF22666"/>
    </source>
</evidence>
<dbReference type="InterPro" id="IPR054593">
    <property type="entry name" value="Beta-mannosidase-like_N2"/>
</dbReference>
<dbReference type="STRING" id="1051616.A0A3M9YIE6"/>
<sequence>MHLTPCLVLSVLGLASFTQRSCAQDARKPIPYKIQKPPLDTPWTYKVGTDPWPEHPRPQLVRDAWQSLNGIWTYQPAEEKKGVKFLPGSPLEREVLIPSCIESGLSGLQELNVTRMWFATTFEVPADWEGQIVMLHFEAVDYEAKIFVNGERVGSHVGGYSRFSLDVTRHLRREGANDLLVHVHDPTDVKPHVIPVGKQSKNPRHIWYRPCSGIWQQVWLESVPVNHITQLDIEAKMDGKLVVFAHNSQAQISPHVELSVYDADGKLVVKGSGQSNSPFEVQVKSPRLWSPSHPVLYRLSLTMGSDQISSYAGFRSISRGVVDGIPRPLLNGEFIFQFGTLDQGYWPDGLYTPPSRDALIYDLRVLKSLGFNMLRKHIKIEPDLFYHACDELGLMVVQDMPSLPPDDAGTGHPDAAQQEEYQRQIETLVQQHKNFPSIVTWVIYNEGWGQLRSPPWPEEKLVDIIRGLDPTRLVDAVSGWFDHGFGDFADNHHYTGPQCGVPPYDTRRVSLQGEFGGIGHNVSIEHLWDVKQAIDGIDETYEIVKDLKAYNQRSGDLLHELRQQIEQHACSGGVWTQTTDVEGEVNGLLTYDRRILRPYIGQWRKDIAALYEAARARLGKT</sequence>
<dbReference type="Pfam" id="PF00703">
    <property type="entry name" value="Glyco_hydro_2"/>
    <property type="match status" value="1"/>
</dbReference>
<accession>A0A3M9YIE6</accession>
<comment type="similarity">
    <text evidence="1">Belongs to the glycosyl hydrolase 2 family.</text>
</comment>
<dbReference type="AlphaFoldDB" id="A0A3M9YIE6"/>
<dbReference type="GO" id="GO:0005975">
    <property type="term" value="P:carbohydrate metabolic process"/>
    <property type="evidence" value="ECO:0007669"/>
    <property type="project" value="InterPro"/>
</dbReference>
<dbReference type="Gene3D" id="3.20.20.80">
    <property type="entry name" value="Glycosidases"/>
    <property type="match status" value="1"/>
</dbReference>
<dbReference type="InterPro" id="IPR006103">
    <property type="entry name" value="Glyco_hydro_2_cat"/>
</dbReference>
<dbReference type="PANTHER" id="PTHR42732">
    <property type="entry name" value="BETA-GALACTOSIDASE"/>
    <property type="match status" value="1"/>
</dbReference>
<dbReference type="Gene3D" id="2.60.40.10">
    <property type="entry name" value="Immunoglobulins"/>
    <property type="match status" value="1"/>
</dbReference>
<dbReference type="InterPro" id="IPR006102">
    <property type="entry name" value="Ig-like_GH2"/>
</dbReference>
<name>A0A3M9YIE6_9PEZI</name>
<evidence type="ECO:0000256" key="3">
    <source>
        <dbReference type="ARBA" id="ARBA00023295"/>
    </source>
</evidence>
<feature type="domain" description="Beta-mannosidase-like galactose-binding" evidence="7">
    <location>
        <begin position="108"/>
        <end position="188"/>
    </location>
</feature>
<keyword evidence="9" id="KW-1185">Reference proteome</keyword>
<evidence type="ECO:0000256" key="1">
    <source>
        <dbReference type="ARBA" id="ARBA00007401"/>
    </source>
</evidence>
<organism evidence="8 9">
    <name type="scientific">Verticillium nonalfalfae</name>
    <dbReference type="NCBI Taxonomy" id="1051616"/>
    <lineage>
        <taxon>Eukaryota</taxon>
        <taxon>Fungi</taxon>
        <taxon>Dikarya</taxon>
        <taxon>Ascomycota</taxon>
        <taxon>Pezizomycotina</taxon>
        <taxon>Sordariomycetes</taxon>
        <taxon>Hypocreomycetidae</taxon>
        <taxon>Glomerellales</taxon>
        <taxon>Plectosphaerellaceae</taxon>
        <taxon>Verticillium</taxon>
    </lineage>
</organism>
<dbReference type="RefSeq" id="XP_028498123.1">
    <property type="nucleotide sequence ID" value="XM_028634934.1"/>
</dbReference>
<keyword evidence="2" id="KW-0378">Hydrolase</keyword>
<keyword evidence="3" id="KW-0326">Glycosidase</keyword>
<dbReference type="GeneID" id="39604371"/>
<feature type="signal peptide" evidence="4">
    <location>
        <begin position="1"/>
        <end position="23"/>
    </location>
</feature>
<dbReference type="InterPro" id="IPR036156">
    <property type="entry name" value="Beta-gal/glucu_dom_sf"/>
</dbReference>
<evidence type="ECO:0000256" key="2">
    <source>
        <dbReference type="ARBA" id="ARBA00022801"/>
    </source>
</evidence>
<proteinExistence type="inferred from homology"/>